<proteinExistence type="predicted"/>
<evidence type="ECO:0000313" key="4">
    <source>
        <dbReference type="EMBL" id="ERJ18471.1"/>
    </source>
</evidence>
<dbReference type="eggNOG" id="COG1975">
    <property type="taxonomic scope" value="Bacteria"/>
</dbReference>
<dbReference type="Gene3D" id="3.40.50.720">
    <property type="entry name" value="NAD(P)-binding Rossmann-like Domain"/>
    <property type="match status" value="1"/>
</dbReference>
<dbReference type="PANTHER" id="PTHR30388">
    <property type="entry name" value="ALDEHYDE OXIDOREDUCTASE MOLYBDENUM COFACTOR ASSEMBLY PROTEIN"/>
    <property type="match status" value="1"/>
</dbReference>
<dbReference type="InterPro" id="IPR003777">
    <property type="entry name" value="XdhC_CoxI"/>
</dbReference>
<accession>F7QCF6</accession>
<name>F7QCF6_9GAMM</name>
<evidence type="ECO:0000256" key="1">
    <source>
        <dbReference type="SAM" id="MobiDB-lite"/>
    </source>
</evidence>
<evidence type="ECO:0000259" key="3">
    <source>
        <dbReference type="Pfam" id="PF13478"/>
    </source>
</evidence>
<protein>
    <submittedName>
        <fullName evidence="4">XdhC-CoxI attachment of molybdopterin to protein</fullName>
    </submittedName>
</protein>
<dbReference type="InterPro" id="IPR052698">
    <property type="entry name" value="MoCofactor_Util/Proc"/>
</dbReference>
<gene>
    <name evidence="4" type="ORF">SSPSH_002552</name>
</gene>
<feature type="compositionally biased region" description="Polar residues" evidence="1">
    <location>
        <begin position="1"/>
        <end position="12"/>
    </location>
</feature>
<dbReference type="Pfam" id="PF13478">
    <property type="entry name" value="XdhC_C"/>
    <property type="match status" value="1"/>
</dbReference>
<dbReference type="Pfam" id="PF02625">
    <property type="entry name" value="XdhC_CoxI"/>
    <property type="match status" value="1"/>
</dbReference>
<keyword evidence="5" id="KW-1185">Reference proteome</keyword>
<evidence type="ECO:0000313" key="5">
    <source>
        <dbReference type="Proteomes" id="UP000006242"/>
    </source>
</evidence>
<dbReference type="Proteomes" id="UP000006242">
    <property type="component" value="Unassembled WGS sequence"/>
</dbReference>
<sequence length="346" mass="36912">MSVHMTDTLTSFTDRRRNKNSAPPPRAEWPAWPIYGLVDDLYPVVAAWHANGHRVALATLVSIVGSSPRPLGSEMAINEHGEVAGYVSGGCVEGAVAAQALEVLKTGTPAMLDYGAGSPVLDVQLTCGGRIGIFVRAIDDVGEYVAHWGEARERRQPLDVAIDLESGTHRYGPAHNEASHRIFHQRYLPTPRLVIAGGDPVTLALAQLAPTFGYDVLLLRPYGPPAPPPNSTLAHYDTRPLARALEALTLDAYTALYTLTHDIDDDHSALAKGLASPAFAVGALGSRSKAADRIERLRAAGFSVEALQRLHTPAGLSINAREPREIALSVLAELVALRARVSAATA</sequence>
<dbReference type="STRING" id="1033802.SSPSH_002552"/>
<dbReference type="AlphaFoldDB" id="F7QCF6"/>
<feature type="domain" description="XdhC Rossmann" evidence="3">
    <location>
        <begin position="193"/>
        <end position="334"/>
    </location>
</feature>
<reference evidence="4 5" key="1">
    <citation type="journal article" date="2011" name="J. Bacteriol.">
        <title>Genome sequence of Salinisphaera shabanensis, a gammaproteobacterium from the harsh, variable environment of the brine-seawater interface of the Shaban Deep in the Red Sea.</title>
        <authorList>
            <person name="Antunes A."/>
            <person name="Alam I."/>
            <person name="Bajic V.B."/>
            <person name="Stingl U."/>
        </authorList>
    </citation>
    <scope>NUCLEOTIDE SEQUENCE [LARGE SCALE GENOMIC DNA]</scope>
    <source>
        <strain evidence="4 5">E1L3A</strain>
    </source>
</reference>
<reference evidence="4 5" key="2">
    <citation type="journal article" date="2013" name="PLoS ONE">
        <title>INDIGO - INtegrated Data Warehouse of MIcrobial GenOmes with Examples from the Red Sea Extremophiles.</title>
        <authorList>
            <person name="Alam I."/>
            <person name="Antunes A."/>
            <person name="Kamau A.A."/>
            <person name="Ba Alawi W."/>
            <person name="Kalkatawi M."/>
            <person name="Stingl U."/>
            <person name="Bajic V.B."/>
        </authorList>
    </citation>
    <scope>NUCLEOTIDE SEQUENCE [LARGE SCALE GENOMIC DNA]</scope>
    <source>
        <strain evidence="4 5">E1L3A</strain>
    </source>
</reference>
<dbReference type="InterPro" id="IPR027051">
    <property type="entry name" value="XdhC_Rossmann_dom"/>
</dbReference>
<feature type="domain" description="XdhC- CoxI" evidence="2">
    <location>
        <begin position="48"/>
        <end position="115"/>
    </location>
</feature>
<evidence type="ECO:0000259" key="2">
    <source>
        <dbReference type="Pfam" id="PF02625"/>
    </source>
</evidence>
<dbReference type="EMBL" id="AFNV02000018">
    <property type="protein sequence ID" value="ERJ18471.1"/>
    <property type="molecule type" value="Genomic_DNA"/>
</dbReference>
<organism evidence="4 5">
    <name type="scientific">Salinisphaera shabanensis E1L3A</name>
    <dbReference type="NCBI Taxonomy" id="1033802"/>
    <lineage>
        <taxon>Bacteria</taxon>
        <taxon>Pseudomonadati</taxon>
        <taxon>Pseudomonadota</taxon>
        <taxon>Gammaproteobacteria</taxon>
        <taxon>Salinisphaerales</taxon>
        <taxon>Salinisphaeraceae</taxon>
        <taxon>Salinisphaera</taxon>
    </lineage>
</organism>
<comment type="caution">
    <text evidence="4">The sequence shown here is derived from an EMBL/GenBank/DDBJ whole genome shotgun (WGS) entry which is preliminary data.</text>
</comment>
<feature type="region of interest" description="Disordered" evidence="1">
    <location>
        <begin position="1"/>
        <end position="25"/>
    </location>
</feature>
<dbReference type="PANTHER" id="PTHR30388:SF4">
    <property type="entry name" value="MOLYBDENUM COFACTOR INSERTION CHAPERONE PAOD"/>
    <property type="match status" value="1"/>
</dbReference>